<feature type="compositionally biased region" description="Low complexity" evidence="2">
    <location>
        <begin position="23"/>
        <end position="37"/>
    </location>
</feature>
<proteinExistence type="predicted"/>
<reference evidence="3 4" key="1">
    <citation type="journal article" date="2024" name="Ann. Entomol. Soc. Am.">
        <title>Genomic analyses of the southern and eastern yellowjacket wasps (Hymenoptera: Vespidae) reveal evolutionary signatures of social life.</title>
        <authorList>
            <person name="Catto M.A."/>
            <person name="Caine P.B."/>
            <person name="Orr S.E."/>
            <person name="Hunt B.G."/>
            <person name="Goodisman M.A.D."/>
        </authorList>
    </citation>
    <scope>NUCLEOTIDE SEQUENCE [LARGE SCALE GENOMIC DNA]</scope>
    <source>
        <strain evidence="3">233</strain>
        <tissue evidence="3">Head and thorax</tissue>
    </source>
</reference>
<keyword evidence="4" id="KW-1185">Reference proteome</keyword>
<organism evidence="3 4">
    <name type="scientific">Vespula squamosa</name>
    <name type="common">Southern yellow jacket</name>
    <name type="synonym">Wasp</name>
    <dbReference type="NCBI Taxonomy" id="30214"/>
    <lineage>
        <taxon>Eukaryota</taxon>
        <taxon>Metazoa</taxon>
        <taxon>Ecdysozoa</taxon>
        <taxon>Arthropoda</taxon>
        <taxon>Hexapoda</taxon>
        <taxon>Insecta</taxon>
        <taxon>Pterygota</taxon>
        <taxon>Neoptera</taxon>
        <taxon>Endopterygota</taxon>
        <taxon>Hymenoptera</taxon>
        <taxon>Apocrita</taxon>
        <taxon>Aculeata</taxon>
        <taxon>Vespoidea</taxon>
        <taxon>Vespidae</taxon>
        <taxon>Vespinae</taxon>
        <taxon>Vespula</taxon>
    </lineage>
</organism>
<feature type="region of interest" description="Disordered" evidence="2">
    <location>
        <begin position="1"/>
        <end position="44"/>
    </location>
</feature>
<comment type="caution">
    <text evidence="3">The sequence shown here is derived from an EMBL/GenBank/DDBJ whole genome shotgun (WGS) entry which is preliminary data.</text>
</comment>
<protein>
    <submittedName>
        <fullName evidence="3">Uncharacterized protein</fullName>
    </submittedName>
</protein>
<gene>
    <name evidence="3" type="ORF">V1478_006958</name>
</gene>
<name>A0ABD2B1T9_VESSQ</name>
<accession>A0ABD2B1T9</accession>
<evidence type="ECO:0000313" key="4">
    <source>
        <dbReference type="Proteomes" id="UP001607302"/>
    </source>
</evidence>
<evidence type="ECO:0000256" key="1">
    <source>
        <dbReference type="SAM" id="Coils"/>
    </source>
</evidence>
<dbReference type="AlphaFoldDB" id="A0ABD2B1T9"/>
<evidence type="ECO:0000256" key="2">
    <source>
        <dbReference type="SAM" id="MobiDB-lite"/>
    </source>
</evidence>
<keyword evidence="1" id="KW-0175">Coiled coil</keyword>
<evidence type="ECO:0000313" key="3">
    <source>
        <dbReference type="EMBL" id="KAL2726680.1"/>
    </source>
</evidence>
<sequence>MQRVRSEGILEGPEETTGRPVNSQPTSQPSSQPASSVSHERKQTRVMMMMMMTMTTTTREEEEEEEEEVEEELECGIEKIIYLGTVFKRDNDGD</sequence>
<feature type="coiled-coil region" evidence="1">
    <location>
        <begin position="52"/>
        <end position="79"/>
    </location>
</feature>
<dbReference type="Proteomes" id="UP001607302">
    <property type="component" value="Unassembled WGS sequence"/>
</dbReference>
<dbReference type="EMBL" id="JAUDFV010000133">
    <property type="protein sequence ID" value="KAL2726680.1"/>
    <property type="molecule type" value="Genomic_DNA"/>
</dbReference>